<dbReference type="Gene3D" id="1.10.443.10">
    <property type="entry name" value="Intergrase catalytic core"/>
    <property type="match status" value="1"/>
</dbReference>
<sequence length="390" mass="44042">MLVKIVGIKQYTDRHGKLRRYYRRKGCPQVAIDPSLTGAQLAAEVARLDALYKPHAMRAGTLRVLIAEYQEKSAHWKGLRERTQKDYQRIFDSLGDVQNHMLDRFKPKVITELRDIASELSGFKHANQLLITLSKVFAYGVEYGHCQSNPVSDISSVARPTDLPDANRPWMPEEAVTILAAPIHLAAPIAMAAYLGLREGDIIKMSKGAITERLLSLTTSKTRRALELPVCDDLWAILKRYNAWREALWEERRRKAAAKNSREDIQDLVMTMFVNTRGKAWTSDGFRTSWGKWRDEVEEAKKVAPGITFHGARHGVATVLAECGYEPQQVKHLLGHGSETMTEHYQRRAKRRGMLKDMTDAVQMAYRNAGQSTVVGLDTFPVRSAENGQG</sequence>
<dbReference type="PANTHER" id="PTHR30629">
    <property type="entry name" value="PROPHAGE INTEGRASE"/>
    <property type="match status" value="1"/>
</dbReference>
<dbReference type="EMBL" id="JQGC01000006">
    <property type="protein sequence ID" value="KFL31407.1"/>
    <property type="molecule type" value="Genomic_DNA"/>
</dbReference>
<dbReference type="STRING" id="46914.JP75_07535"/>
<keyword evidence="7" id="KW-1185">Reference proteome</keyword>
<dbReference type="AlphaFoldDB" id="A0A087M3F4"/>
<dbReference type="GO" id="GO:0003677">
    <property type="term" value="F:DNA binding"/>
    <property type="evidence" value="ECO:0007669"/>
    <property type="project" value="UniProtKB-KW"/>
</dbReference>
<gene>
    <name evidence="6" type="ORF">JP75_07535</name>
</gene>
<dbReference type="GO" id="GO:0015074">
    <property type="term" value="P:DNA integration"/>
    <property type="evidence" value="ECO:0007669"/>
    <property type="project" value="UniProtKB-KW"/>
</dbReference>
<evidence type="ECO:0000256" key="2">
    <source>
        <dbReference type="ARBA" id="ARBA00022908"/>
    </source>
</evidence>
<evidence type="ECO:0000256" key="4">
    <source>
        <dbReference type="ARBA" id="ARBA00023172"/>
    </source>
</evidence>
<protein>
    <recommendedName>
        <fullName evidence="5">Tyr recombinase domain-containing protein</fullName>
    </recommendedName>
</protein>
<evidence type="ECO:0000259" key="5">
    <source>
        <dbReference type="PROSITE" id="PS51898"/>
    </source>
</evidence>
<dbReference type="InterPro" id="IPR013762">
    <property type="entry name" value="Integrase-like_cat_sf"/>
</dbReference>
<dbReference type="GO" id="GO:0006310">
    <property type="term" value="P:DNA recombination"/>
    <property type="evidence" value="ECO:0007669"/>
    <property type="project" value="UniProtKB-KW"/>
</dbReference>
<dbReference type="PROSITE" id="PS51898">
    <property type="entry name" value="TYR_RECOMBINASE"/>
    <property type="match status" value="1"/>
</dbReference>
<dbReference type="PANTHER" id="PTHR30629:SF2">
    <property type="entry name" value="PROPHAGE INTEGRASE INTS-RELATED"/>
    <property type="match status" value="1"/>
</dbReference>
<comment type="caution">
    <text evidence="6">The sequence shown here is derived from an EMBL/GenBank/DDBJ whole genome shotgun (WGS) entry which is preliminary data.</text>
</comment>
<comment type="similarity">
    <text evidence="1">Belongs to the 'phage' integrase family.</text>
</comment>
<keyword evidence="2" id="KW-0229">DNA integration</keyword>
<keyword evidence="4" id="KW-0233">DNA recombination</keyword>
<evidence type="ECO:0000313" key="6">
    <source>
        <dbReference type="EMBL" id="KFL31407.1"/>
    </source>
</evidence>
<dbReference type="InterPro" id="IPR010998">
    <property type="entry name" value="Integrase_recombinase_N"/>
</dbReference>
<dbReference type="Gene3D" id="1.10.150.130">
    <property type="match status" value="1"/>
</dbReference>
<name>A0A087M3F4_9HYPH</name>
<feature type="domain" description="Tyr recombinase" evidence="5">
    <location>
        <begin position="165"/>
        <end position="360"/>
    </location>
</feature>
<dbReference type="RefSeq" id="WP_035081105.1">
    <property type="nucleotide sequence ID" value="NZ_JQGC01000006.1"/>
</dbReference>
<dbReference type="SUPFAM" id="SSF56349">
    <property type="entry name" value="DNA breaking-rejoining enzymes"/>
    <property type="match status" value="1"/>
</dbReference>
<proteinExistence type="inferred from homology"/>
<evidence type="ECO:0000256" key="3">
    <source>
        <dbReference type="ARBA" id="ARBA00023125"/>
    </source>
</evidence>
<dbReference type="InterPro" id="IPR011010">
    <property type="entry name" value="DNA_brk_join_enz"/>
</dbReference>
<evidence type="ECO:0000256" key="1">
    <source>
        <dbReference type="ARBA" id="ARBA00008857"/>
    </source>
</evidence>
<evidence type="ECO:0000313" key="7">
    <source>
        <dbReference type="Proteomes" id="UP000028981"/>
    </source>
</evidence>
<keyword evidence="3" id="KW-0238">DNA-binding</keyword>
<dbReference type="Pfam" id="PF00589">
    <property type="entry name" value="Phage_integrase"/>
    <property type="match status" value="1"/>
</dbReference>
<reference evidence="6 7" key="1">
    <citation type="submission" date="2014-08" db="EMBL/GenBank/DDBJ databases">
        <authorList>
            <person name="Hassan Y.I."/>
            <person name="Lepp D."/>
            <person name="Zhou T."/>
        </authorList>
    </citation>
    <scope>NUCLEOTIDE SEQUENCE [LARGE SCALE GENOMIC DNA]</scope>
    <source>
        <strain evidence="6 7">IFO13584</strain>
    </source>
</reference>
<organism evidence="6 7">
    <name type="scientific">Devosia riboflavina</name>
    <dbReference type="NCBI Taxonomy" id="46914"/>
    <lineage>
        <taxon>Bacteria</taxon>
        <taxon>Pseudomonadati</taxon>
        <taxon>Pseudomonadota</taxon>
        <taxon>Alphaproteobacteria</taxon>
        <taxon>Hyphomicrobiales</taxon>
        <taxon>Devosiaceae</taxon>
        <taxon>Devosia</taxon>
    </lineage>
</organism>
<dbReference type="OrthoDB" id="8201432at2"/>
<dbReference type="InterPro" id="IPR002104">
    <property type="entry name" value="Integrase_catalytic"/>
</dbReference>
<dbReference type="InterPro" id="IPR050808">
    <property type="entry name" value="Phage_Integrase"/>
</dbReference>
<dbReference type="Proteomes" id="UP000028981">
    <property type="component" value="Unassembled WGS sequence"/>
</dbReference>
<accession>A0A087M3F4</accession>